<protein>
    <submittedName>
        <fullName evidence="1">Uncharacterized protein</fullName>
    </submittedName>
</protein>
<dbReference type="KEGG" id="prt:AUC31_04620"/>
<dbReference type="OrthoDB" id="2988956at2"/>
<proteinExistence type="predicted"/>
<keyword evidence="2" id="KW-1185">Reference proteome</keyword>
<dbReference type="Proteomes" id="UP000067683">
    <property type="component" value="Chromosome"/>
</dbReference>
<dbReference type="STRING" id="200991.AUC31_04620"/>
<reference evidence="1" key="1">
    <citation type="submission" date="2016-01" db="EMBL/GenBank/DDBJ databases">
        <title>Complete genome of Planococcus rifietoensis type strain M8.</title>
        <authorList>
            <person name="See-Too W.S."/>
        </authorList>
    </citation>
    <scope>NUCLEOTIDE SEQUENCE [LARGE SCALE GENOMIC DNA]</scope>
    <source>
        <strain evidence="1">M8</strain>
    </source>
</reference>
<dbReference type="AlphaFoldDB" id="A0A0U2N430"/>
<dbReference type="EMBL" id="CP013659">
    <property type="protein sequence ID" value="ALS74569.1"/>
    <property type="molecule type" value="Genomic_DNA"/>
</dbReference>
<evidence type="ECO:0000313" key="2">
    <source>
        <dbReference type="Proteomes" id="UP000067683"/>
    </source>
</evidence>
<dbReference type="InterPro" id="IPR058600">
    <property type="entry name" value="YhjD-like"/>
</dbReference>
<accession>A0A0U2N430</accession>
<dbReference type="Pfam" id="PF26325">
    <property type="entry name" value="YhjD"/>
    <property type="match status" value="1"/>
</dbReference>
<evidence type="ECO:0000313" key="1">
    <source>
        <dbReference type="EMBL" id="ALS74569.1"/>
    </source>
</evidence>
<organism evidence="1 2">
    <name type="scientific">Planococcus rifietoensis</name>
    <dbReference type="NCBI Taxonomy" id="200991"/>
    <lineage>
        <taxon>Bacteria</taxon>
        <taxon>Bacillati</taxon>
        <taxon>Bacillota</taxon>
        <taxon>Bacilli</taxon>
        <taxon>Bacillales</taxon>
        <taxon>Caryophanaceae</taxon>
        <taxon>Planococcus</taxon>
    </lineage>
</organism>
<gene>
    <name evidence="1" type="ORF">AUC31_04620</name>
</gene>
<dbReference type="RefSeq" id="WP_058381276.1">
    <property type="nucleotide sequence ID" value="NZ_CP013659.2"/>
</dbReference>
<sequence>MPLISRAEIAVFEKRVQLPMVLLILERDREWIRKSPFKLKAPYLELLDRAIEQAKGDLAETIELMRAHGMKVRRGSKDGNFSEYVFCHGGYEDHRRYLNIRLKNAVEDQLRFYLTAAAKSI</sequence>
<name>A0A0U2N430_9BACL</name>